<dbReference type="InterPro" id="IPR036388">
    <property type="entry name" value="WH-like_DNA-bd_sf"/>
</dbReference>
<proteinExistence type="inferred from homology"/>
<evidence type="ECO:0000313" key="7">
    <source>
        <dbReference type="EMBL" id="MEF3832592.1"/>
    </source>
</evidence>
<dbReference type="NCBIfam" id="TIGR02937">
    <property type="entry name" value="sigma70-ECF"/>
    <property type="match status" value="1"/>
</dbReference>
<keyword evidence="3" id="KW-0731">Sigma factor</keyword>
<dbReference type="PANTHER" id="PTHR43133">
    <property type="entry name" value="RNA POLYMERASE ECF-TYPE SIGMA FACTO"/>
    <property type="match status" value="1"/>
</dbReference>
<dbReference type="EMBL" id="JAODOP010000004">
    <property type="protein sequence ID" value="MEF3832592.1"/>
    <property type="molecule type" value="Genomic_DNA"/>
</dbReference>
<reference evidence="7 8" key="1">
    <citation type="submission" date="2022-09" db="EMBL/GenBank/DDBJ databases">
        <title>Genome sequencing of Flavivirga sp. MEBiC05379.</title>
        <authorList>
            <person name="Oh H.-M."/>
            <person name="Kwon K.K."/>
            <person name="Park M.J."/>
            <person name="Yang S.-H."/>
        </authorList>
    </citation>
    <scope>NUCLEOTIDE SEQUENCE [LARGE SCALE GENOMIC DNA]</scope>
    <source>
        <strain evidence="7 8">MEBiC05379</strain>
    </source>
</reference>
<dbReference type="InterPro" id="IPR014327">
    <property type="entry name" value="RNA_pol_sigma70_bacteroid"/>
</dbReference>
<dbReference type="InterPro" id="IPR013249">
    <property type="entry name" value="RNA_pol_sigma70_r4_t2"/>
</dbReference>
<dbReference type="InterPro" id="IPR013324">
    <property type="entry name" value="RNA_pol_sigma_r3/r4-like"/>
</dbReference>
<dbReference type="Gene3D" id="1.10.1740.10">
    <property type="match status" value="1"/>
</dbReference>
<gene>
    <name evidence="7" type="ORF">N1F79_05595</name>
</gene>
<name>A0ABU7XPE5_9FLAO</name>
<dbReference type="InterPro" id="IPR014284">
    <property type="entry name" value="RNA_pol_sigma-70_dom"/>
</dbReference>
<sequence>MATSINDEEFISLLNEGNVAAFEILFKLYRSKLLYIASQYVSNREDAEEIIQNVFLKVWSKKNIQSNINGYLYKVTRNACLDYLRSKKQLLNIENNLSQLEASINYTAFSDDATSLIIEKELFEAVLKSIELLPPKCKDVFVKSRIEGLNHKEISEKMDISKKTIETHITKALKHLRVSLREFLPFL</sequence>
<dbReference type="PANTHER" id="PTHR43133:SF46">
    <property type="entry name" value="RNA POLYMERASE SIGMA-70 FACTOR ECF SUBFAMILY"/>
    <property type="match status" value="1"/>
</dbReference>
<protein>
    <submittedName>
        <fullName evidence="7">RNA polymerase sigma-70 factor</fullName>
    </submittedName>
</protein>
<dbReference type="NCBIfam" id="TIGR02985">
    <property type="entry name" value="Sig70_bacteroi1"/>
    <property type="match status" value="1"/>
</dbReference>
<evidence type="ECO:0000256" key="1">
    <source>
        <dbReference type="ARBA" id="ARBA00010641"/>
    </source>
</evidence>
<dbReference type="SUPFAM" id="SSF88659">
    <property type="entry name" value="Sigma3 and sigma4 domains of RNA polymerase sigma factors"/>
    <property type="match status" value="1"/>
</dbReference>
<evidence type="ECO:0000256" key="4">
    <source>
        <dbReference type="ARBA" id="ARBA00023163"/>
    </source>
</evidence>
<dbReference type="Pfam" id="PF04542">
    <property type="entry name" value="Sigma70_r2"/>
    <property type="match status" value="1"/>
</dbReference>
<dbReference type="Pfam" id="PF08281">
    <property type="entry name" value="Sigma70_r4_2"/>
    <property type="match status" value="1"/>
</dbReference>
<keyword evidence="2" id="KW-0805">Transcription regulation</keyword>
<dbReference type="Gene3D" id="1.10.10.10">
    <property type="entry name" value="Winged helix-like DNA-binding domain superfamily/Winged helix DNA-binding domain"/>
    <property type="match status" value="1"/>
</dbReference>
<feature type="domain" description="RNA polymerase sigma factor 70 region 4 type 2" evidence="6">
    <location>
        <begin position="124"/>
        <end position="176"/>
    </location>
</feature>
<evidence type="ECO:0000256" key="3">
    <source>
        <dbReference type="ARBA" id="ARBA00023082"/>
    </source>
</evidence>
<evidence type="ECO:0000259" key="5">
    <source>
        <dbReference type="Pfam" id="PF04542"/>
    </source>
</evidence>
<evidence type="ECO:0000313" key="8">
    <source>
        <dbReference type="Proteomes" id="UP001337305"/>
    </source>
</evidence>
<accession>A0ABU7XPE5</accession>
<dbReference type="Proteomes" id="UP001337305">
    <property type="component" value="Unassembled WGS sequence"/>
</dbReference>
<comment type="caution">
    <text evidence="7">The sequence shown here is derived from an EMBL/GenBank/DDBJ whole genome shotgun (WGS) entry which is preliminary data.</text>
</comment>
<keyword evidence="4" id="KW-0804">Transcription</keyword>
<dbReference type="SUPFAM" id="SSF88946">
    <property type="entry name" value="Sigma2 domain of RNA polymerase sigma factors"/>
    <property type="match status" value="1"/>
</dbReference>
<dbReference type="InterPro" id="IPR007627">
    <property type="entry name" value="RNA_pol_sigma70_r2"/>
</dbReference>
<evidence type="ECO:0000259" key="6">
    <source>
        <dbReference type="Pfam" id="PF08281"/>
    </source>
</evidence>
<dbReference type="CDD" id="cd06171">
    <property type="entry name" value="Sigma70_r4"/>
    <property type="match status" value="1"/>
</dbReference>
<dbReference type="InterPro" id="IPR039425">
    <property type="entry name" value="RNA_pol_sigma-70-like"/>
</dbReference>
<comment type="similarity">
    <text evidence="1">Belongs to the sigma-70 factor family. ECF subfamily.</text>
</comment>
<keyword evidence="8" id="KW-1185">Reference proteome</keyword>
<evidence type="ECO:0000256" key="2">
    <source>
        <dbReference type="ARBA" id="ARBA00023015"/>
    </source>
</evidence>
<dbReference type="RefSeq" id="WP_303304967.1">
    <property type="nucleotide sequence ID" value="NZ_JAODOP010000004.1"/>
</dbReference>
<organism evidence="7 8">
    <name type="scientific">Flavivirga spongiicola</name>
    <dbReference type="NCBI Taxonomy" id="421621"/>
    <lineage>
        <taxon>Bacteria</taxon>
        <taxon>Pseudomonadati</taxon>
        <taxon>Bacteroidota</taxon>
        <taxon>Flavobacteriia</taxon>
        <taxon>Flavobacteriales</taxon>
        <taxon>Flavobacteriaceae</taxon>
        <taxon>Flavivirga</taxon>
    </lineage>
</organism>
<feature type="domain" description="RNA polymerase sigma-70 region 2" evidence="5">
    <location>
        <begin position="25"/>
        <end position="88"/>
    </location>
</feature>
<dbReference type="InterPro" id="IPR013325">
    <property type="entry name" value="RNA_pol_sigma_r2"/>
</dbReference>